<proteinExistence type="predicted"/>
<evidence type="ECO:0000313" key="2">
    <source>
        <dbReference type="Proteomes" id="UP000625711"/>
    </source>
</evidence>
<organism evidence="1 2">
    <name type="scientific">Rhynchophorus ferrugineus</name>
    <name type="common">Red palm weevil</name>
    <name type="synonym">Curculio ferrugineus</name>
    <dbReference type="NCBI Taxonomy" id="354439"/>
    <lineage>
        <taxon>Eukaryota</taxon>
        <taxon>Metazoa</taxon>
        <taxon>Ecdysozoa</taxon>
        <taxon>Arthropoda</taxon>
        <taxon>Hexapoda</taxon>
        <taxon>Insecta</taxon>
        <taxon>Pterygota</taxon>
        <taxon>Neoptera</taxon>
        <taxon>Endopterygota</taxon>
        <taxon>Coleoptera</taxon>
        <taxon>Polyphaga</taxon>
        <taxon>Cucujiformia</taxon>
        <taxon>Curculionidae</taxon>
        <taxon>Dryophthorinae</taxon>
        <taxon>Rhynchophorus</taxon>
    </lineage>
</organism>
<dbReference type="AlphaFoldDB" id="A0A834M470"/>
<name>A0A834M470_RHYFE</name>
<gene>
    <name evidence="1" type="ORF">GWI33_019462</name>
</gene>
<dbReference type="Proteomes" id="UP000625711">
    <property type="component" value="Unassembled WGS sequence"/>
</dbReference>
<evidence type="ECO:0000313" key="1">
    <source>
        <dbReference type="EMBL" id="KAF7267271.1"/>
    </source>
</evidence>
<reference evidence="1" key="1">
    <citation type="submission" date="2020-08" db="EMBL/GenBank/DDBJ databases">
        <title>Genome sequencing and assembly of the red palm weevil Rhynchophorus ferrugineus.</title>
        <authorList>
            <person name="Dias G.B."/>
            <person name="Bergman C.M."/>
            <person name="Manee M."/>
        </authorList>
    </citation>
    <scope>NUCLEOTIDE SEQUENCE</scope>
    <source>
        <strain evidence="1">AA-2017</strain>
        <tissue evidence="1">Whole larva</tissue>
    </source>
</reference>
<protein>
    <submittedName>
        <fullName evidence="1">Uncharacterized protein</fullName>
    </submittedName>
</protein>
<accession>A0A834M470</accession>
<dbReference type="EMBL" id="JAACXV010014439">
    <property type="protein sequence ID" value="KAF7267271.1"/>
    <property type="molecule type" value="Genomic_DNA"/>
</dbReference>
<comment type="caution">
    <text evidence="1">The sequence shown here is derived from an EMBL/GenBank/DDBJ whole genome shotgun (WGS) entry which is preliminary data.</text>
</comment>
<sequence>MHLAPYNPFYHRLTVRNLTGVSEEDHFPNMTSNINGYPLRLMTLLDVYYIASGLSIKNSFDRVVKSSLRKYFKATVVKIALEITWTLLGDGVS</sequence>
<keyword evidence="2" id="KW-1185">Reference proteome</keyword>